<dbReference type="GO" id="GO:0000155">
    <property type="term" value="F:phosphorelay sensor kinase activity"/>
    <property type="evidence" value="ECO:0007669"/>
    <property type="project" value="InterPro"/>
</dbReference>
<feature type="domain" description="Histidine kinase" evidence="14">
    <location>
        <begin position="539"/>
        <end position="757"/>
    </location>
</feature>
<dbReference type="Pfam" id="PF08447">
    <property type="entry name" value="PAS_3"/>
    <property type="match status" value="1"/>
</dbReference>
<dbReference type="AlphaFoldDB" id="I3CDG3"/>
<dbReference type="SMART" id="SM00304">
    <property type="entry name" value="HAMP"/>
    <property type="match status" value="1"/>
</dbReference>
<dbReference type="GO" id="GO:0005886">
    <property type="term" value="C:plasma membrane"/>
    <property type="evidence" value="ECO:0007669"/>
    <property type="project" value="TreeGrafter"/>
</dbReference>
<evidence type="ECO:0000256" key="11">
    <source>
        <dbReference type="ARBA" id="ARBA00023306"/>
    </source>
</evidence>
<keyword evidence="5" id="KW-0808">Transferase</keyword>
<dbReference type="Pfam" id="PF00512">
    <property type="entry name" value="HisKA"/>
    <property type="match status" value="1"/>
</dbReference>
<evidence type="ECO:0000259" key="18">
    <source>
        <dbReference type="PROSITE" id="PS50885"/>
    </source>
</evidence>
<dbReference type="InterPro" id="IPR003661">
    <property type="entry name" value="HisK_dim/P_dom"/>
</dbReference>
<evidence type="ECO:0000256" key="6">
    <source>
        <dbReference type="ARBA" id="ARBA00022741"/>
    </source>
</evidence>
<sequence length="1006" mass="114629">MRNIFFSNFCKNALHTQSKIILFAFLLLLGFGTPLFLAGYLTINTVTYSMSKALFFKEMDSIYNKVQDAHKVLKEAGVSELDFYVTSSKEHLLDELAKHYKDNQGKLTIYDVSTKKPILGDGRLILNEADYNTILKEKQGVIQHTVNYIPSYTFYTFFTIVPEWQWIVMLSIPEHVLFVERDYYLKVTFITIIVTLFLMLFISYVFSRRISQKLQNTLKSLDSVERGDLTARIEKVDNDEFGVIQQGINHMLDRIAQVNADLKVSQERFNLAMKGTSDGLWDLDLHTGAVFYSPRWKAMLGHGEDEIGNTMSEFQRLIHPDDLDEIMQKVADYLAKKIPTYEATIRLRHKDGHYIWVLTRGIALWDETGSAYRFIGTHVDLTAQKQAEEKLREQQEFLKVVIDNIPQYLYWKDKSGHYLGCNQHFAEKAGFQSATDLIGLDDSTMPWRDQAHQLILREQEAMDNDRILKYVDTYRQIPSGVLGYFDINHIPLHDANNQVFGLLGMAEDITERKLAEIQLSEAKEAAELANRAKSTFLANMSHELRTPLNGILGYAQILGRDRRLMDDQIEGIRIIQRSGEYLLTLINDILDLSKIEADRVELYLVDFHLPSFISDIVELFEVRAHQKGISFVYEPLTPLPQGIRGDEKRLRQIIINLLGNAVKFTRYGGVTLKVSYNLDTKKMLFRIEDTGTGIDNDSLEKIFLPFHQVGDIANKAEGTGLGLSITKRLVEMMGGTLEVESTFGKGSAFTVTLVLPTSELVKPKEIIQPMIVGYEGIARKILVIDDREENRSVLRTLLTSLGFIVLEGCNGREGLEQLALQMPDIVLTDLVMPVMDGFEFARQVRNHLHLHRLPIIAVSASVFEHEQQASLEHGCNAFLPKPIKADDLFNCLQQHLNLIWIYERACADEATPIAATLDAEDNQAGIDTTMTIDLSAIDANNLHELVRQGDIQGIIDYANLLIVQNPHLKHFMEQIKRAAKDFEDEEILTLIKPYLQSTDLCTEEET</sequence>
<dbReference type="SUPFAM" id="SSF158472">
    <property type="entry name" value="HAMP domain-like"/>
    <property type="match status" value="1"/>
</dbReference>
<keyword evidence="4 12" id="KW-0597">Phosphoprotein</keyword>
<dbReference type="InterPro" id="IPR000014">
    <property type="entry name" value="PAS"/>
</dbReference>
<organism evidence="19 20">
    <name type="scientific">Beggiatoa alba B18LD</name>
    <dbReference type="NCBI Taxonomy" id="395493"/>
    <lineage>
        <taxon>Bacteria</taxon>
        <taxon>Pseudomonadati</taxon>
        <taxon>Pseudomonadota</taxon>
        <taxon>Gammaproteobacteria</taxon>
        <taxon>Thiotrichales</taxon>
        <taxon>Thiotrichaceae</taxon>
        <taxon>Beggiatoa</taxon>
    </lineage>
</organism>
<dbReference type="Gene3D" id="3.30.450.20">
    <property type="entry name" value="PAS domain"/>
    <property type="match status" value="2"/>
</dbReference>
<evidence type="ECO:0000256" key="8">
    <source>
        <dbReference type="ARBA" id="ARBA00022840"/>
    </source>
</evidence>
<keyword evidence="9" id="KW-0902">Two-component regulatory system</keyword>
<dbReference type="GO" id="GO:0005524">
    <property type="term" value="F:ATP binding"/>
    <property type="evidence" value="ECO:0007669"/>
    <property type="project" value="UniProtKB-KW"/>
</dbReference>
<dbReference type="CDD" id="cd06225">
    <property type="entry name" value="HAMP"/>
    <property type="match status" value="1"/>
</dbReference>
<dbReference type="PROSITE" id="PS50113">
    <property type="entry name" value="PAC"/>
    <property type="match status" value="2"/>
</dbReference>
<evidence type="ECO:0000259" key="17">
    <source>
        <dbReference type="PROSITE" id="PS50113"/>
    </source>
</evidence>
<feature type="transmembrane region" description="Helical" evidence="13">
    <location>
        <begin position="152"/>
        <end position="172"/>
    </location>
</feature>
<dbReference type="CDD" id="cd16922">
    <property type="entry name" value="HATPase_EvgS-ArcB-TorS-like"/>
    <property type="match status" value="1"/>
</dbReference>
<evidence type="ECO:0000256" key="3">
    <source>
        <dbReference type="ARBA" id="ARBA00012438"/>
    </source>
</evidence>
<dbReference type="SUPFAM" id="SSF55785">
    <property type="entry name" value="PYP-like sensor domain (PAS domain)"/>
    <property type="match status" value="2"/>
</dbReference>
<dbReference type="Gene3D" id="6.10.340.10">
    <property type="match status" value="1"/>
</dbReference>
<feature type="domain" description="PAS" evidence="16">
    <location>
        <begin position="265"/>
        <end position="337"/>
    </location>
</feature>
<dbReference type="InterPro" id="IPR036097">
    <property type="entry name" value="HisK_dim/P_sf"/>
</dbReference>
<dbReference type="Gene3D" id="1.10.287.130">
    <property type="match status" value="1"/>
</dbReference>
<dbReference type="SMART" id="SM00387">
    <property type="entry name" value="HATPase_c"/>
    <property type="match status" value="1"/>
</dbReference>
<dbReference type="Pfam" id="PF00672">
    <property type="entry name" value="HAMP"/>
    <property type="match status" value="1"/>
</dbReference>
<dbReference type="InterPro" id="IPR000700">
    <property type="entry name" value="PAS-assoc_C"/>
</dbReference>
<feature type="domain" description="HAMP" evidence="18">
    <location>
        <begin position="208"/>
        <end position="260"/>
    </location>
</feature>
<dbReference type="InterPro" id="IPR003594">
    <property type="entry name" value="HATPase_dom"/>
</dbReference>
<evidence type="ECO:0000259" key="15">
    <source>
        <dbReference type="PROSITE" id="PS50110"/>
    </source>
</evidence>
<dbReference type="PANTHER" id="PTHR43047:SF72">
    <property type="entry name" value="OSMOSENSING HISTIDINE PROTEIN KINASE SLN1"/>
    <property type="match status" value="1"/>
</dbReference>
<accession>I3CDG3</accession>
<dbReference type="InterPro" id="IPR005467">
    <property type="entry name" value="His_kinase_dom"/>
</dbReference>
<dbReference type="CDD" id="cd00130">
    <property type="entry name" value="PAS"/>
    <property type="match status" value="1"/>
</dbReference>
<dbReference type="HOGENOM" id="CLU_000445_114_10_6"/>
<keyword evidence="11" id="KW-0131">Cell cycle</keyword>
<dbReference type="GO" id="GO:0009927">
    <property type="term" value="F:histidine phosphotransfer kinase activity"/>
    <property type="evidence" value="ECO:0007669"/>
    <property type="project" value="TreeGrafter"/>
</dbReference>
<dbReference type="SUPFAM" id="SSF47384">
    <property type="entry name" value="Homodimeric domain of signal transducing histidine kinase"/>
    <property type="match status" value="1"/>
</dbReference>
<gene>
    <name evidence="19" type="ORF">BegalDRAFT_0744</name>
</gene>
<keyword evidence="7" id="KW-0418">Kinase</keyword>
<dbReference type="Pfam" id="PF08448">
    <property type="entry name" value="PAS_4"/>
    <property type="match status" value="1"/>
</dbReference>
<dbReference type="Proteomes" id="UP000005744">
    <property type="component" value="Unassembled WGS sequence"/>
</dbReference>
<evidence type="ECO:0000256" key="10">
    <source>
        <dbReference type="ARBA" id="ARBA00023136"/>
    </source>
</evidence>
<comment type="catalytic activity">
    <reaction evidence="1">
        <text>ATP + protein L-histidine = ADP + protein N-phospho-L-histidine.</text>
        <dbReference type="EC" id="2.7.13.3"/>
    </reaction>
</comment>
<feature type="transmembrane region" description="Helical" evidence="13">
    <location>
        <begin position="20"/>
        <end position="43"/>
    </location>
</feature>
<dbReference type="InterPro" id="IPR004358">
    <property type="entry name" value="Sig_transdc_His_kin-like_C"/>
</dbReference>
<dbReference type="PRINTS" id="PR00344">
    <property type="entry name" value="BCTRLSENSOR"/>
</dbReference>
<dbReference type="eggNOG" id="COG2205">
    <property type="taxonomic scope" value="Bacteria"/>
</dbReference>
<dbReference type="SUPFAM" id="SSF52172">
    <property type="entry name" value="CheY-like"/>
    <property type="match status" value="1"/>
</dbReference>
<dbReference type="PROSITE" id="PS50885">
    <property type="entry name" value="HAMP"/>
    <property type="match status" value="1"/>
</dbReference>
<dbReference type="InterPro" id="IPR001610">
    <property type="entry name" value="PAC"/>
</dbReference>
<dbReference type="STRING" id="395493.BegalDRAFT_0744"/>
<feature type="transmembrane region" description="Helical" evidence="13">
    <location>
        <begin position="184"/>
        <end position="206"/>
    </location>
</feature>
<feature type="domain" description="PAC" evidence="17">
    <location>
        <begin position="341"/>
        <end position="393"/>
    </location>
</feature>
<dbReference type="SUPFAM" id="SSF55874">
    <property type="entry name" value="ATPase domain of HSP90 chaperone/DNA topoisomerase II/histidine kinase"/>
    <property type="match status" value="1"/>
</dbReference>
<dbReference type="FunFam" id="3.30.565.10:FF:000010">
    <property type="entry name" value="Sensor histidine kinase RcsC"/>
    <property type="match status" value="1"/>
</dbReference>
<dbReference type="CDD" id="cd00082">
    <property type="entry name" value="HisKA"/>
    <property type="match status" value="1"/>
</dbReference>
<evidence type="ECO:0000313" key="19">
    <source>
        <dbReference type="EMBL" id="EIJ41656.1"/>
    </source>
</evidence>
<dbReference type="SMART" id="SM00086">
    <property type="entry name" value="PAC"/>
    <property type="match status" value="2"/>
</dbReference>
<dbReference type="SMART" id="SM00091">
    <property type="entry name" value="PAS"/>
    <property type="match status" value="2"/>
</dbReference>
<evidence type="ECO:0000256" key="2">
    <source>
        <dbReference type="ARBA" id="ARBA00004370"/>
    </source>
</evidence>
<dbReference type="SMART" id="SM00388">
    <property type="entry name" value="HisKA"/>
    <property type="match status" value="1"/>
</dbReference>
<dbReference type="RefSeq" id="WP_002683773.1">
    <property type="nucleotide sequence ID" value="NZ_JH600070.1"/>
</dbReference>
<dbReference type="PROSITE" id="PS50112">
    <property type="entry name" value="PAS"/>
    <property type="match status" value="1"/>
</dbReference>
<dbReference type="InterPro" id="IPR011006">
    <property type="entry name" value="CheY-like_superfamily"/>
</dbReference>
<dbReference type="InterPro" id="IPR003660">
    <property type="entry name" value="HAMP_dom"/>
</dbReference>
<dbReference type="Gene3D" id="3.40.50.2300">
    <property type="match status" value="1"/>
</dbReference>
<dbReference type="InterPro" id="IPR013655">
    <property type="entry name" value="PAS_fold_3"/>
</dbReference>
<dbReference type="Pfam" id="PF00072">
    <property type="entry name" value="Response_reg"/>
    <property type="match status" value="1"/>
</dbReference>
<comment type="subcellular location">
    <subcellularLocation>
        <location evidence="2">Membrane</location>
    </subcellularLocation>
</comment>
<evidence type="ECO:0000256" key="5">
    <source>
        <dbReference type="ARBA" id="ARBA00022679"/>
    </source>
</evidence>
<keyword evidence="6" id="KW-0547">Nucleotide-binding</keyword>
<feature type="domain" description="Response regulatory" evidence="15">
    <location>
        <begin position="780"/>
        <end position="896"/>
    </location>
</feature>
<keyword evidence="13" id="KW-1133">Transmembrane helix</keyword>
<keyword evidence="13" id="KW-0812">Transmembrane</keyword>
<dbReference type="InterPro" id="IPR035965">
    <property type="entry name" value="PAS-like_dom_sf"/>
</dbReference>
<dbReference type="OrthoDB" id="9792854at2"/>
<protein>
    <recommendedName>
        <fullName evidence="3">histidine kinase</fullName>
        <ecNumber evidence="3">2.7.13.3</ecNumber>
    </recommendedName>
</protein>
<evidence type="ECO:0000256" key="1">
    <source>
        <dbReference type="ARBA" id="ARBA00000085"/>
    </source>
</evidence>
<dbReference type="Pfam" id="PF02518">
    <property type="entry name" value="HATPase_c"/>
    <property type="match status" value="1"/>
</dbReference>
<feature type="modified residue" description="4-aspartylphosphate" evidence="12">
    <location>
        <position position="829"/>
    </location>
</feature>
<evidence type="ECO:0000256" key="4">
    <source>
        <dbReference type="ARBA" id="ARBA00022553"/>
    </source>
</evidence>
<name>I3CDG3_9GAMM</name>
<evidence type="ECO:0000259" key="16">
    <source>
        <dbReference type="PROSITE" id="PS50112"/>
    </source>
</evidence>
<dbReference type="InterPro" id="IPR036890">
    <property type="entry name" value="HATPase_C_sf"/>
</dbReference>
<keyword evidence="8" id="KW-0067">ATP-binding</keyword>
<dbReference type="EC" id="2.7.13.3" evidence="3"/>
<dbReference type="NCBIfam" id="TIGR00229">
    <property type="entry name" value="sensory_box"/>
    <property type="match status" value="2"/>
</dbReference>
<dbReference type="SMART" id="SM00448">
    <property type="entry name" value="REC"/>
    <property type="match status" value="1"/>
</dbReference>
<dbReference type="EMBL" id="JH600070">
    <property type="protein sequence ID" value="EIJ41656.1"/>
    <property type="molecule type" value="Genomic_DNA"/>
</dbReference>
<dbReference type="PROSITE" id="PS50109">
    <property type="entry name" value="HIS_KIN"/>
    <property type="match status" value="1"/>
</dbReference>
<keyword evidence="10 13" id="KW-0472">Membrane</keyword>
<evidence type="ECO:0000256" key="13">
    <source>
        <dbReference type="SAM" id="Phobius"/>
    </source>
</evidence>
<dbReference type="FunFam" id="1.10.287.130:FF:000038">
    <property type="entry name" value="Sensory transduction histidine kinase"/>
    <property type="match status" value="1"/>
</dbReference>
<dbReference type="InterPro" id="IPR001789">
    <property type="entry name" value="Sig_transdc_resp-reg_receiver"/>
</dbReference>
<reference evidence="19 20" key="1">
    <citation type="submission" date="2011-11" db="EMBL/GenBank/DDBJ databases">
        <title>Improved High-Quality Draft sequence of Beggiatoa alba B18lD.</title>
        <authorList>
            <consortium name="US DOE Joint Genome Institute"/>
            <person name="Lucas S."/>
            <person name="Han J."/>
            <person name="Lapidus A."/>
            <person name="Cheng J.-F."/>
            <person name="Goodwin L."/>
            <person name="Pitluck S."/>
            <person name="Peters L."/>
            <person name="Mikhailova N."/>
            <person name="Held B."/>
            <person name="Detter J.C."/>
            <person name="Han C."/>
            <person name="Tapia R."/>
            <person name="Land M."/>
            <person name="Hauser L."/>
            <person name="Kyrpides N."/>
            <person name="Ivanova N."/>
            <person name="Pagani I."/>
            <person name="Samuel K."/>
            <person name="Teske A."/>
            <person name="Mueller J."/>
            <person name="Woyke T."/>
        </authorList>
    </citation>
    <scope>NUCLEOTIDE SEQUENCE [LARGE SCALE GENOMIC DNA]</scope>
    <source>
        <strain evidence="19 20">B18LD</strain>
    </source>
</reference>
<evidence type="ECO:0000256" key="9">
    <source>
        <dbReference type="ARBA" id="ARBA00023012"/>
    </source>
</evidence>
<proteinExistence type="predicted"/>
<evidence type="ECO:0000256" key="7">
    <source>
        <dbReference type="ARBA" id="ARBA00022777"/>
    </source>
</evidence>
<dbReference type="Gene3D" id="3.30.565.10">
    <property type="entry name" value="Histidine kinase-like ATPase, C-terminal domain"/>
    <property type="match status" value="1"/>
</dbReference>
<dbReference type="InterPro" id="IPR013656">
    <property type="entry name" value="PAS_4"/>
</dbReference>
<keyword evidence="20" id="KW-1185">Reference proteome</keyword>
<evidence type="ECO:0000259" key="14">
    <source>
        <dbReference type="PROSITE" id="PS50109"/>
    </source>
</evidence>
<evidence type="ECO:0000256" key="12">
    <source>
        <dbReference type="PROSITE-ProRule" id="PRU00169"/>
    </source>
</evidence>
<evidence type="ECO:0000313" key="20">
    <source>
        <dbReference type="Proteomes" id="UP000005744"/>
    </source>
</evidence>
<dbReference type="PROSITE" id="PS50110">
    <property type="entry name" value="RESPONSE_REGULATORY"/>
    <property type="match status" value="1"/>
</dbReference>
<feature type="domain" description="PAC" evidence="17">
    <location>
        <begin position="464"/>
        <end position="521"/>
    </location>
</feature>
<dbReference type="PANTHER" id="PTHR43047">
    <property type="entry name" value="TWO-COMPONENT HISTIDINE PROTEIN KINASE"/>
    <property type="match status" value="1"/>
</dbReference>
<dbReference type="CDD" id="cd17546">
    <property type="entry name" value="REC_hyHK_CKI1_RcsC-like"/>
    <property type="match status" value="1"/>
</dbReference>